<dbReference type="GO" id="GO:0005525">
    <property type="term" value="F:GTP binding"/>
    <property type="evidence" value="ECO:0007669"/>
    <property type="project" value="InterPro"/>
</dbReference>
<gene>
    <name evidence="2" type="ORF">PISMIDRAFT_672801</name>
</gene>
<dbReference type="STRING" id="765257.A0A0C9ZTQ0"/>
<dbReference type="CDD" id="cd00882">
    <property type="entry name" value="Ras_like_GTPase"/>
    <property type="match status" value="1"/>
</dbReference>
<dbReference type="SUPFAM" id="SSF52540">
    <property type="entry name" value="P-loop containing nucleoside triphosphate hydrolases"/>
    <property type="match status" value="1"/>
</dbReference>
<dbReference type="OrthoDB" id="8954335at2759"/>
<protein>
    <recommendedName>
        <fullName evidence="1">G domain-containing protein</fullName>
    </recommendedName>
</protein>
<proteinExistence type="predicted"/>
<evidence type="ECO:0000313" key="2">
    <source>
        <dbReference type="EMBL" id="KIK29339.1"/>
    </source>
</evidence>
<dbReference type="InterPro" id="IPR006073">
    <property type="entry name" value="GTP-bd"/>
</dbReference>
<dbReference type="AlphaFoldDB" id="A0A0C9ZTQ0"/>
<dbReference type="Pfam" id="PF01926">
    <property type="entry name" value="MMR_HSR1"/>
    <property type="match status" value="1"/>
</dbReference>
<dbReference type="Proteomes" id="UP000054018">
    <property type="component" value="Unassembled WGS sequence"/>
</dbReference>
<name>A0A0C9ZTQ0_9AGAM</name>
<reference evidence="3" key="2">
    <citation type="submission" date="2015-01" db="EMBL/GenBank/DDBJ databases">
        <title>Evolutionary Origins and Diversification of the Mycorrhizal Mutualists.</title>
        <authorList>
            <consortium name="DOE Joint Genome Institute"/>
            <consortium name="Mycorrhizal Genomics Consortium"/>
            <person name="Kohler A."/>
            <person name="Kuo A."/>
            <person name="Nagy L.G."/>
            <person name="Floudas D."/>
            <person name="Copeland A."/>
            <person name="Barry K.W."/>
            <person name="Cichocki N."/>
            <person name="Veneault-Fourrey C."/>
            <person name="LaButti K."/>
            <person name="Lindquist E.A."/>
            <person name="Lipzen A."/>
            <person name="Lundell T."/>
            <person name="Morin E."/>
            <person name="Murat C."/>
            <person name="Riley R."/>
            <person name="Ohm R."/>
            <person name="Sun H."/>
            <person name="Tunlid A."/>
            <person name="Henrissat B."/>
            <person name="Grigoriev I.V."/>
            <person name="Hibbett D.S."/>
            <person name="Martin F."/>
        </authorList>
    </citation>
    <scope>NUCLEOTIDE SEQUENCE [LARGE SCALE GENOMIC DNA]</scope>
    <source>
        <strain evidence="3">441</strain>
    </source>
</reference>
<dbReference type="Gene3D" id="3.40.50.300">
    <property type="entry name" value="P-loop containing nucleotide triphosphate hydrolases"/>
    <property type="match status" value="1"/>
</dbReference>
<dbReference type="EMBL" id="KN833690">
    <property type="protein sequence ID" value="KIK29339.1"/>
    <property type="molecule type" value="Genomic_DNA"/>
</dbReference>
<evidence type="ECO:0000259" key="1">
    <source>
        <dbReference type="Pfam" id="PF01926"/>
    </source>
</evidence>
<accession>A0A0C9ZTQ0</accession>
<feature type="domain" description="G" evidence="1">
    <location>
        <begin position="3"/>
        <end position="88"/>
    </location>
</feature>
<evidence type="ECO:0000313" key="3">
    <source>
        <dbReference type="Proteomes" id="UP000054018"/>
    </source>
</evidence>
<dbReference type="HOGENOM" id="CLU_098365_0_0_1"/>
<reference evidence="2 3" key="1">
    <citation type="submission" date="2014-04" db="EMBL/GenBank/DDBJ databases">
        <authorList>
            <consortium name="DOE Joint Genome Institute"/>
            <person name="Kuo A."/>
            <person name="Kohler A."/>
            <person name="Costa M.D."/>
            <person name="Nagy L.G."/>
            <person name="Floudas D."/>
            <person name="Copeland A."/>
            <person name="Barry K.W."/>
            <person name="Cichocki N."/>
            <person name="Veneault-Fourrey C."/>
            <person name="LaButti K."/>
            <person name="Lindquist E.A."/>
            <person name="Lipzen A."/>
            <person name="Lundell T."/>
            <person name="Morin E."/>
            <person name="Murat C."/>
            <person name="Sun H."/>
            <person name="Tunlid A."/>
            <person name="Henrissat B."/>
            <person name="Grigoriev I.V."/>
            <person name="Hibbett D.S."/>
            <person name="Martin F."/>
            <person name="Nordberg H.P."/>
            <person name="Cantor M.N."/>
            <person name="Hua S.X."/>
        </authorList>
    </citation>
    <scope>NUCLEOTIDE SEQUENCE [LARGE SCALE GENOMIC DNA]</scope>
    <source>
        <strain evidence="2 3">441</strain>
    </source>
</reference>
<keyword evidence="3" id="KW-1185">Reference proteome</keyword>
<dbReference type="InterPro" id="IPR027417">
    <property type="entry name" value="P-loop_NTPase"/>
</dbReference>
<organism evidence="2 3">
    <name type="scientific">Pisolithus microcarpus 441</name>
    <dbReference type="NCBI Taxonomy" id="765257"/>
    <lineage>
        <taxon>Eukaryota</taxon>
        <taxon>Fungi</taxon>
        <taxon>Dikarya</taxon>
        <taxon>Basidiomycota</taxon>
        <taxon>Agaricomycotina</taxon>
        <taxon>Agaricomycetes</taxon>
        <taxon>Agaricomycetidae</taxon>
        <taxon>Boletales</taxon>
        <taxon>Sclerodermatineae</taxon>
        <taxon>Pisolithaceae</taxon>
        <taxon>Pisolithus</taxon>
    </lineage>
</organism>
<sequence length="182" mass="20549">MFIALIGPSGSGKTSFIRHLTGDLLHPADHHLNKPTTRITATTVDMRGVNITLLDTPGIGSLVSGRELSEYDVFRLVRNWLRNKRRSAHLTGILYFQDMGDRQPLRPDIDYFSGLSEANNFYSSMVLVATELGRTQGAGWVKLREYESDLWRRMISRGAKVFLYRNTKKSAEEAIALINHSP</sequence>